<evidence type="ECO:0000313" key="15">
    <source>
        <dbReference type="Proteomes" id="UP001335648"/>
    </source>
</evidence>
<proteinExistence type="predicted"/>
<evidence type="ECO:0008006" key="16">
    <source>
        <dbReference type="Google" id="ProtNLM"/>
    </source>
</evidence>
<dbReference type="GO" id="GO:0008544">
    <property type="term" value="P:epidermis development"/>
    <property type="evidence" value="ECO:0007669"/>
    <property type="project" value="TreeGrafter"/>
</dbReference>
<comment type="subcellular location">
    <subcellularLocation>
        <location evidence="1">Membrane</location>
    </subcellularLocation>
</comment>
<dbReference type="PRINTS" id="PR00759">
    <property type="entry name" value="BASICPTASE"/>
</dbReference>
<dbReference type="Proteomes" id="UP001335648">
    <property type="component" value="Unassembled WGS sequence"/>
</dbReference>
<dbReference type="SUPFAM" id="SSF57362">
    <property type="entry name" value="BPTI-like"/>
    <property type="match status" value="2"/>
</dbReference>
<dbReference type="Gene3D" id="4.10.410.10">
    <property type="entry name" value="Pancreatic trypsin inhibitor Kunitz domain"/>
    <property type="match status" value="2"/>
</dbReference>
<dbReference type="InterPro" id="IPR036055">
    <property type="entry name" value="LDL_receptor-like_sf"/>
</dbReference>
<dbReference type="InterPro" id="IPR013980">
    <property type="entry name" value="MANSC_dom"/>
</dbReference>
<evidence type="ECO:0000256" key="2">
    <source>
        <dbReference type="ARBA" id="ARBA00022692"/>
    </source>
</evidence>
<dbReference type="PANTHER" id="PTHR46750">
    <property type="entry name" value="KUNITZ-TYPE PROTEASE INHIBITOR 1"/>
    <property type="match status" value="1"/>
</dbReference>
<comment type="caution">
    <text evidence="8">Lacks conserved residue(s) required for the propagation of feature annotation.</text>
</comment>
<dbReference type="Pfam" id="PF22352">
    <property type="entry name" value="K319L-like_PKD"/>
    <property type="match status" value="1"/>
</dbReference>
<dbReference type="InterPro" id="IPR020901">
    <property type="entry name" value="Prtase_inh_Kunz-CS"/>
</dbReference>
<feature type="disulfide bond" evidence="8">
    <location>
        <begin position="318"/>
        <end position="333"/>
    </location>
</feature>
<dbReference type="SMART" id="SM00765">
    <property type="entry name" value="MANEC"/>
    <property type="match status" value="1"/>
</dbReference>
<evidence type="ECO:0000256" key="5">
    <source>
        <dbReference type="ARBA" id="ARBA00023136"/>
    </source>
</evidence>
<dbReference type="CDD" id="cd22624">
    <property type="entry name" value="Kunitz_HAI1_2-like"/>
    <property type="match status" value="1"/>
</dbReference>
<keyword evidence="5 9" id="KW-0472">Membrane</keyword>
<dbReference type="InterPro" id="IPR002172">
    <property type="entry name" value="LDrepeatLR_classA_rpt"/>
</dbReference>
<dbReference type="GO" id="GO:0005886">
    <property type="term" value="C:plasma membrane"/>
    <property type="evidence" value="ECO:0007669"/>
    <property type="project" value="TreeGrafter"/>
</dbReference>
<keyword evidence="15" id="KW-1185">Reference proteome</keyword>
<dbReference type="CDD" id="cd00146">
    <property type="entry name" value="PKD"/>
    <property type="match status" value="1"/>
</dbReference>
<dbReference type="Pfam" id="PF00014">
    <property type="entry name" value="Kunitz_BPTI"/>
    <property type="match status" value="2"/>
</dbReference>
<dbReference type="PROSITE" id="PS50068">
    <property type="entry name" value="LDLRA_2"/>
    <property type="match status" value="1"/>
</dbReference>
<dbReference type="InterPro" id="IPR011106">
    <property type="entry name" value="MANSC_N"/>
</dbReference>
<organism evidence="14 15">
    <name type="scientific">Champsocephalus esox</name>
    <name type="common">pike icefish</name>
    <dbReference type="NCBI Taxonomy" id="159716"/>
    <lineage>
        <taxon>Eukaryota</taxon>
        <taxon>Metazoa</taxon>
        <taxon>Chordata</taxon>
        <taxon>Craniata</taxon>
        <taxon>Vertebrata</taxon>
        <taxon>Euteleostomi</taxon>
        <taxon>Actinopterygii</taxon>
        <taxon>Neopterygii</taxon>
        <taxon>Teleostei</taxon>
        <taxon>Neoteleostei</taxon>
        <taxon>Acanthomorphata</taxon>
        <taxon>Eupercaria</taxon>
        <taxon>Perciformes</taxon>
        <taxon>Notothenioidei</taxon>
        <taxon>Channichthyidae</taxon>
        <taxon>Champsocephalus</taxon>
    </lineage>
</organism>
<protein>
    <recommendedName>
        <fullName evidence="16">Serine peptidase inhibitor, Kunitz type 1 b</fullName>
    </recommendedName>
</protein>
<dbReference type="InterPro" id="IPR035986">
    <property type="entry name" value="PKD_dom_sf"/>
</dbReference>
<name>A0AAN8GFI3_9TELE</name>
<evidence type="ECO:0000256" key="9">
    <source>
        <dbReference type="SAM" id="Phobius"/>
    </source>
</evidence>
<dbReference type="SUPFAM" id="SSF57424">
    <property type="entry name" value="LDL receptor-like module"/>
    <property type="match status" value="1"/>
</dbReference>
<dbReference type="SUPFAM" id="SSF49299">
    <property type="entry name" value="PKD domain"/>
    <property type="match status" value="1"/>
</dbReference>
<dbReference type="GO" id="GO:0060429">
    <property type="term" value="P:epithelium development"/>
    <property type="evidence" value="ECO:0007669"/>
    <property type="project" value="TreeGrafter"/>
</dbReference>
<keyword evidence="3 10" id="KW-0732">Signal</keyword>
<dbReference type="EMBL" id="JAULUE010002064">
    <property type="protein sequence ID" value="KAK5879502.1"/>
    <property type="molecule type" value="Genomic_DNA"/>
</dbReference>
<dbReference type="GO" id="GO:0004867">
    <property type="term" value="F:serine-type endopeptidase inhibitor activity"/>
    <property type="evidence" value="ECO:0007669"/>
    <property type="project" value="InterPro"/>
</dbReference>
<feature type="signal peptide" evidence="10">
    <location>
        <begin position="1"/>
        <end position="18"/>
    </location>
</feature>
<dbReference type="InterPro" id="IPR002223">
    <property type="entry name" value="Kunitz_BPTI"/>
</dbReference>
<dbReference type="PROSITE" id="PS50279">
    <property type="entry name" value="BPTI_KUNITZ_2"/>
    <property type="match status" value="2"/>
</dbReference>
<sequence>MPPSPLLLLLLLFRTAAAEDCRAAFRSGQENFVLDAEDAVEEGARLLATERVSSEEACRNACCADTRCNLALLEPRGTAGAENRTCALFDCVHRNRFVCRFVNQVGFLSWIREAEFLQHLQGPQPGDQIPPIAIAARDVIVQPGVPVTLSGIQSLALGDAHIMSYRWSVQGGVESVHTQETALPDQVQLSNLQPGSYSFQLTVTDSNGQSDSAEVNVLVLSPELTSLYCLSPLKVGPCRAMFPRWRYDAPSARCLPFTFGGCKQNNNNFLSEKDCASACSGVTALSERSSLPAVECGGECRPGQLTCGDCCLDPSLECDGVLQCSGGEDEEPCSQLNQTFTRLLDIDVNERKARCAEPPLTGPCRASFTRWFYDPLNRKCSRFLYGGCEGGGNNFEEEDKCSATCKGVTERNVFFKGIFGRFEAEEESDSGNIALAVCLSVAILALLVILTYCFLKSRKQRSHRPAAAGSAHTALSQQDTLVYKTTTKPV</sequence>
<feature type="domain" description="MANSC" evidence="13">
    <location>
        <begin position="28"/>
        <end position="110"/>
    </location>
</feature>
<evidence type="ECO:0000259" key="11">
    <source>
        <dbReference type="PROSITE" id="PS50093"/>
    </source>
</evidence>
<dbReference type="PROSITE" id="PS50986">
    <property type="entry name" value="MANSC"/>
    <property type="match status" value="1"/>
</dbReference>
<dbReference type="PROSITE" id="PS00280">
    <property type="entry name" value="BPTI_KUNITZ_1"/>
    <property type="match status" value="2"/>
</dbReference>
<evidence type="ECO:0000313" key="14">
    <source>
        <dbReference type="EMBL" id="KAK5879502.1"/>
    </source>
</evidence>
<dbReference type="PROSITE" id="PS50093">
    <property type="entry name" value="PKD"/>
    <property type="match status" value="1"/>
</dbReference>
<dbReference type="GO" id="GO:0030198">
    <property type="term" value="P:extracellular matrix organization"/>
    <property type="evidence" value="ECO:0007669"/>
    <property type="project" value="TreeGrafter"/>
</dbReference>
<dbReference type="CDD" id="cd00112">
    <property type="entry name" value="LDLa"/>
    <property type="match status" value="1"/>
</dbReference>
<keyword evidence="7" id="KW-0325">Glycoprotein</keyword>
<dbReference type="InterPro" id="IPR036880">
    <property type="entry name" value="Kunitz_BPTI_sf"/>
</dbReference>
<dbReference type="SMART" id="SM00131">
    <property type="entry name" value="KU"/>
    <property type="match status" value="2"/>
</dbReference>
<evidence type="ECO:0000256" key="4">
    <source>
        <dbReference type="ARBA" id="ARBA00022989"/>
    </source>
</evidence>
<accession>A0AAN8GFI3</accession>
<dbReference type="Gene3D" id="2.60.40.10">
    <property type="entry name" value="Immunoglobulins"/>
    <property type="match status" value="1"/>
</dbReference>
<evidence type="ECO:0000256" key="8">
    <source>
        <dbReference type="PROSITE-ProRule" id="PRU00124"/>
    </source>
</evidence>
<evidence type="ECO:0000256" key="6">
    <source>
        <dbReference type="ARBA" id="ARBA00023157"/>
    </source>
</evidence>
<feature type="domain" description="BPTI/Kunitz inhibitor" evidence="12">
    <location>
        <begin position="229"/>
        <end position="279"/>
    </location>
</feature>
<dbReference type="CDD" id="cd22623">
    <property type="entry name" value="Kunitz_HAI1_1-like"/>
    <property type="match status" value="1"/>
</dbReference>
<keyword evidence="2 9" id="KW-0812">Transmembrane</keyword>
<evidence type="ECO:0000256" key="7">
    <source>
        <dbReference type="ARBA" id="ARBA00023180"/>
    </source>
</evidence>
<dbReference type="PANTHER" id="PTHR46750:SF1">
    <property type="entry name" value="KUNITZ-TYPE PROTEASE INHIBITOR 1"/>
    <property type="match status" value="1"/>
</dbReference>
<dbReference type="InterPro" id="IPR013783">
    <property type="entry name" value="Ig-like_fold"/>
</dbReference>
<dbReference type="InterPro" id="IPR022409">
    <property type="entry name" value="PKD/Chitinase_dom"/>
</dbReference>
<dbReference type="SMART" id="SM00089">
    <property type="entry name" value="PKD"/>
    <property type="match status" value="1"/>
</dbReference>
<dbReference type="FunFam" id="4.10.410.10:FF:000006">
    <property type="entry name" value="Serine peptidase inhibitor, Kunitz type 1"/>
    <property type="match status" value="1"/>
</dbReference>
<evidence type="ECO:0000259" key="12">
    <source>
        <dbReference type="PROSITE" id="PS50279"/>
    </source>
</evidence>
<evidence type="ECO:0000256" key="10">
    <source>
        <dbReference type="SAM" id="SignalP"/>
    </source>
</evidence>
<evidence type="ECO:0000256" key="1">
    <source>
        <dbReference type="ARBA" id="ARBA00004370"/>
    </source>
</evidence>
<dbReference type="AlphaFoldDB" id="A0AAN8GFI3"/>
<dbReference type="FunFam" id="4.10.410.10:FF:000020">
    <property type="entry name" value="Collagen, type VI, alpha 3"/>
    <property type="match status" value="1"/>
</dbReference>
<comment type="caution">
    <text evidence="14">The sequence shown here is derived from an EMBL/GenBank/DDBJ whole genome shotgun (WGS) entry which is preliminary data.</text>
</comment>
<evidence type="ECO:0000259" key="13">
    <source>
        <dbReference type="PROSITE" id="PS50986"/>
    </source>
</evidence>
<dbReference type="InterPro" id="IPR000601">
    <property type="entry name" value="PKD_dom"/>
</dbReference>
<feature type="chain" id="PRO_5042999594" description="Serine peptidase inhibitor, Kunitz type 1 b" evidence="10">
    <location>
        <begin position="19"/>
        <end position="490"/>
    </location>
</feature>
<evidence type="ECO:0000256" key="3">
    <source>
        <dbReference type="ARBA" id="ARBA00022729"/>
    </source>
</evidence>
<feature type="domain" description="PKD" evidence="11">
    <location>
        <begin position="158"/>
        <end position="224"/>
    </location>
</feature>
<keyword evidence="4 9" id="KW-1133">Transmembrane helix</keyword>
<feature type="domain" description="BPTI/Kunitz inhibitor" evidence="12">
    <location>
        <begin position="355"/>
        <end position="405"/>
    </location>
</feature>
<dbReference type="Pfam" id="PF07502">
    <property type="entry name" value="MANEC"/>
    <property type="match status" value="1"/>
</dbReference>
<reference evidence="14 15" key="1">
    <citation type="journal article" date="2023" name="Mol. Biol. Evol.">
        <title>Genomics of Secondarily Temperate Adaptation in the Only Non-Antarctic Icefish.</title>
        <authorList>
            <person name="Rivera-Colon A.G."/>
            <person name="Rayamajhi N."/>
            <person name="Minhas B.F."/>
            <person name="Madrigal G."/>
            <person name="Bilyk K.T."/>
            <person name="Yoon V."/>
            <person name="Hune M."/>
            <person name="Gregory S."/>
            <person name="Cheng C.H.C."/>
            <person name="Catchen J.M."/>
        </authorList>
    </citation>
    <scope>NUCLEOTIDE SEQUENCE [LARGE SCALE GENOMIC DNA]</scope>
    <source>
        <strain evidence="14">JC2023a</strain>
    </source>
</reference>
<feature type="transmembrane region" description="Helical" evidence="9">
    <location>
        <begin position="433"/>
        <end position="455"/>
    </location>
</feature>
<gene>
    <name evidence="14" type="ORF">CesoFtcFv8_022611</name>
</gene>
<keyword evidence="6 8" id="KW-1015">Disulfide bond</keyword>